<evidence type="ECO:0000313" key="3">
    <source>
        <dbReference type="Proteomes" id="UP000253740"/>
    </source>
</evidence>
<dbReference type="RefSeq" id="WP_062535869.1">
    <property type="nucleotide sequence ID" value="NZ_DF970177.1"/>
</dbReference>
<dbReference type="Gene3D" id="2.30.110.10">
    <property type="entry name" value="Electron Transport, Fmn-binding Protein, Chain A"/>
    <property type="match status" value="1"/>
</dbReference>
<evidence type="ECO:0000313" key="2">
    <source>
        <dbReference type="EMBL" id="GAP65784.1"/>
    </source>
</evidence>
<evidence type="ECO:0008006" key="4">
    <source>
        <dbReference type="Google" id="ProtNLM"/>
    </source>
</evidence>
<reference evidence="1" key="1">
    <citation type="submission" date="2015-03" db="EMBL/GenBank/DDBJ databases">
        <title>Draft genome sequence of Mizugakiibacter sediminis skMP5.</title>
        <authorList>
            <person name="Watanabe T."/>
            <person name="Kojima H."/>
            <person name="Fukui M."/>
        </authorList>
    </citation>
    <scope>NUCLEOTIDE SEQUENCE</scope>
    <source>
        <strain evidence="1">SkMP5</strain>
    </source>
</reference>
<dbReference type="EMBL" id="DF952378">
    <property type="protein sequence ID" value="GAN44510.1"/>
    <property type="molecule type" value="Genomic_DNA"/>
</dbReference>
<protein>
    <recommendedName>
        <fullName evidence="4">Pyridoxamine 5'-phosphate oxidase putative domain-containing protein</fullName>
    </recommendedName>
</protein>
<dbReference type="HOGENOM" id="CLU_114954_1_0_6"/>
<accession>A0A0K8QLP9</accession>
<dbReference type="STRING" id="1475481.GCA_000953855_01095"/>
<dbReference type="EMBL" id="DF970177">
    <property type="protein sequence ID" value="GAP65784.1"/>
    <property type="molecule type" value="Genomic_DNA"/>
</dbReference>
<name>A0A0K8QLP9_9GAMM</name>
<keyword evidence="3" id="KW-1185">Reference proteome</keyword>
<dbReference type="SUPFAM" id="SSF50475">
    <property type="entry name" value="FMN-binding split barrel"/>
    <property type="match status" value="1"/>
</dbReference>
<gene>
    <name evidence="1" type="ORF">MBSD_1045</name>
    <name evidence="2" type="ORF">MBSD_n1075</name>
</gene>
<proteinExistence type="predicted"/>
<reference evidence="2" key="2">
    <citation type="submission" date="2015-08" db="EMBL/GenBank/DDBJ databases">
        <title>Complete DNA Sequence of Pseudomonas syringae pv. actinidiae, the Causal Agent of Kiwifruit Canker Disease.</title>
        <authorList>
            <person name="Rikkerink E.H.A."/>
            <person name="Fineran P.C."/>
        </authorList>
    </citation>
    <scope>NUCLEOTIDE SEQUENCE</scope>
    <source>
        <strain evidence="2">SkMP5</strain>
    </source>
</reference>
<evidence type="ECO:0000313" key="1">
    <source>
        <dbReference type="EMBL" id="GAN44510.1"/>
    </source>
</evidence>
<dbReference type="InterPro" id="IPR012349">
    <property type="entry name" value="Split_barrel_FMN-bd"/>
</dbReference>
<organism evidence="2">
    <name type="scientific">Mizugakiibacter sediminis</name>
    <dbReference type="NCBI Taxonomy" id="1475481"/>
    <lineage>
        <taxon>Bacteria</taxon>
        <taxon>Pseudomonadati</taxon>
        <taxon>Pseudomonadota</taxon>
        <taxon>Gammaproteobacteria</taxon>
        <taxon>Lysobacterales</taxon>
        <taxon>Rhodanobacteraceae</taxon>
        <taxon>Mizugakiibacter</taxon>
    </lineage>
</organism>
<dbReference type="AlphaFoldDB" id="A0A0K8QLP9"/>
<sequence length="166" mass="17701">MPPIPVSAWLDPDWVRFIEGGVSITVASRDAANVPTLSKGYGCRVLDGDRGVRILVVGSQSMELLRDIETGGAVAAVFAEVGTHRALQLKGTDARVEMADAEDREHARRYCEGFSRNLVALGFAPGLLQGFFEYAADDLRVVAFVPVEAFLQTPGPKAGSKIGSAP</sequence>
<dbReference type="Proteomes" id="UP000253740">
    <property type="component" value="Unassembled WGS sequence"/>
</dbReference>